<keyword evidence="2" id="KW-0560">Oxidoreductase</keyword>
<organism evidence="5 6">
    <name type="scientific">Kineosporia corallincola</name>
    <dbReference type="NCBI Taxonomy" id="2835133"/>
    <lineage>
        <taxon>Bacteria</taxon>
        <taxon>Bacillati</taxon>
        <taxon>Actinomycetota</taxon>
        <taxon>Actinomycetes</taxon>
        <taxon>Kineosporiales</taxon>
        <taxon>Kineosporiaceae</taxon>
        <taxon>Kineosporia</taxon>
    </lineage>
</organism>
<dbReference type="PRINTS" id="PR00080">
    <property type="entry name" value="SDRFAMILY"/>
</dbReference>
<protein>
    <submittedName>
        <fullName evidence="5">SDR family NAD(P)-dependent oxidoreductase</fullName>
    </submittedName>
</protein>
<sequence>MTHEVRTAVVTGASSGIGAAIATRLAGDGYRVVLVARRRERIGELAAALGGIAVAADVTDPDVARRFAGRDWRCDVLVNCAGGALGAEPVGTGAVADWSAMYDVNVLGTVRMLQTFLDDLLERQGAVINISSTAALAGYEGGAGYCAAKSGVRALTQSLRLELAGKPVRVVEILPGMVHTDEFALNRFRGDAGRAQAVYQGVDRPLTADDVARCVSFACGLPSHVNIDEMIVRPVAQAAQHKVHRERLHWNEPLAVPGPRWV</sequence>
<dbReference type="Pfam" id="PF00106">
    <property type="entry name" value="adh_short"/>
    <property type="match status" value="1"/>
</dbReference>
<dbReference type="InterPro" id="IPR002347">
    <property type="entry name" value="SDR_fam"/>
</dbReference>
<dbReference type="Gene3D" id="3.40.50.720">
    <property type="entry name" value="NAD(P)-binding Rossmann-like Domain"/>
    <property type="match status" value="1"/>
</dbReference>
<comment type="similarity">
    <text evidence="1 3">Belongs to the short-chain dehydrogenases/reductases (SDR) family.</text>
</comment>
<dbReference type="PRINTS" id="PR00081">
    <property type="entry name" value="GDHRDH"/>
</dbReference>
<proteinExistence type="inferred from homology"/>
<dbReference type="Proteomes" id="UP001197247">
    <property type="component" value="Unassembled WGS sequence"/>
</dbReference>
<reference evidence="5 6" key="1">
    <citation type="submission" date="2021-05" db="EMBL/GenBank/DDBJ databases">
        <title>Kineosporia and Streptomyces sp. nov. two new marine actinobacteria isolated from Coral.</title>
        <authorList>
            <person name="Buangrab K."/>
            <person name="Sutthacheep M."/>
            <person name="Yeemin T."/>
            <person name="Harunari E."/>
            <person name="Igarashi Y."/>
            <person name="Kanchanasin P."/>
            <person name="Tanasupawat S."/>
            <person name="Phongsopitanun W."/>
        </authorList>
    </citation>
    <scope>NUCLEOTIDE SEQUENCE [LARGE SCALE GENOMIC DNA]</scope>
    <source>
        <strain evidence="5 6">J2-2</strain>
    </source>
</reference>
<evidence type="ECO:0000256" key="3">
    <source>
        <dbReference type="RuleBase" id="RU000363"/>
    </source>
</evidence>
<dbReference type="SUPFAM" id="SSF51735">
    <property type="entry name" value="NAD(P)-binding Rossmann-fold domains"/>
    <property type="match status" value="1"/>
</dbReference>
<evidence type="ECO:0000313" key="6">
    <source>
        <dbReference type="Proteomes" id="UP001197247"/>
    </source>
</evidence>
<dbReference type="InterPro" id="IPR020904">
    <property type="entry name" value="Sc_DH/Rdtase_CS"/>
</dbReference>
<accession>A0ABS5TR66</accession>
<name>A0ABS5TR66_9ACTN</name>
<evidence type="ECO:0000256" key="1">
    <source>
        <dbReference type="ARBA" id="ARBA00006484"/>
    </source>
</evidence>
<gene>
    <name evidence="5" type="ORF">KIH74_30530</name>
</gene>
<comment type="caution">
    <text evidence="5">The sequence shown here is derived from an EMBL/GenBank/DDBJ whole genome shotgun (WGS) entry which is preliminary data.</text>
</comment>
<evidence type="ECO:0000313" key="5">
    <source>
        <dbReference type="EMBL" id="MBT0773321.1"/>
    </source>
</evidence>
<feature type="domain" description="Ketoreductase" evidence="4">
    <location>
        <begin position="6"/>
        <end position="180"/>
    </location>
</feature>
<dbReference type="InterPro" id="IPR057326">
    <property type="entry name" value="KR_dom"/>
</dbReference>
<dbReference type="InterPro" id="IPR036291">
    <property type="entry name" value="NAD(P)-bd_dom_sf"/>
</dbReference>
<dbReference type="PANTHER" id="PTHR42901">
    <property type="entry name" value="ALCOHOL DEHYDROGENASE"/>
    <property type="match status" value="1"/>
</dbReference>
<evidence type="ECO:0000259" key="4">
    <source>
        <dbReference type="SMART" id="SM00822"/>
    </source>
</evidence>
<dbReference type="EMBL" id="JAHBAY010000016">
    <property type="protein sequence ID" value="MBT0773321.1"/>
    <property type="molecule type" value="Genomic_DNA"/>
</dbReference>
<dbReference type="PANTHER" id="PTHR42901:SF1">
    <property type="entry name" value="ALCOHOL DEHYDROGENASE"/>
    <property type="match status" value="1"/>
</dbReference>
<dbReference type="PROSITE" id="PS00061">
    <property type="entry name" value="ADH_SHORT"/>
    <property type="match status" value="1"/>
</dbReference>
<dbReference type="RefSeq" id="WP_214159857.1">
    <property type="nucleotide sequence ID" value="NZ_JAHBAY010000016.1"/>
</dbReference>
<evidence type="ECO:0000256" key="2">
    <source>
        <dbReference type="ARBA" id="ARBA00023002"/>
    </source>
</evidence>
<keyword evidence="6" id="KW-1185">Reference proteome</keyword>
<dbReference type="SMART" id="SM00822">
    <property type="entry name" value="PKS_KR"/>
    <property type="match status" value="1"/>
</dbReference>